<feature type="compositionally biased region" description="Low complexity" evidence="9">
    <location>
        <begin position="750"/>
        <end position="759"/>
    </location>
</feature>
<proteinExistence type="inferred from homology"/>
<gene>
    <name evidence="8 11" type="primary">rnr</name>
    <name evidence="11" type="ORF">CRP01_06010</name>
</gene>
<dbReference type="InterPro" id="IPR003029">
    <property type="entry name" value="S1_domain"/>
</dbReference>
<dbReference type="NCBIfam" id="TIGR02063">
    <property type="entry name" value="RNase_R"/>
    <property type="match status" value="1"/>
</dbReference>
<dbReference type="CDD" id="cd04471">
    <property type="entry name" value="S1_RNase_R"/>
    <property type="match status" value="1"/>
</dbReference>
<dbReference type="SMART" id="SM00316">
    <property type="entry name" value="S1"/>
    <property type="match status" value="1"/>
</dbReference>
<comment type="subcellular location">
    <subcellularLocation>
        <location evidence="2 8">Cytoplasm</location>
    </subcellularLocation>
</comment>
<evidence type="ECO:0000256" key="4">
    <source>
        <dbReference type="ARBA" id="ARBA00022722"/>
    </source>
</evidence>
<dbReference type="Pfam" id="PF00575">
    <property type="entry name" value="S1"/>
    <property type="match status" value="1"/>
</dbReference>
<dbReference type="SMART" id="SM00955">
    <property type="entry name" value="RNB"/>
    <property type="match status" value="1"/>
</dbReference>
<dbReference type="RefSeq" id="WP_099149100.1">
    <property type="nucleotide sequence ID" value="NZ_PDUD01000009.1"/>
</dbReference>
<dbReference type="Gene3D" id="2.40.50.140">
    <property type="entry name" value="Nucleic acid-binding proteins"/>
    <property type="match status" value="2"/>
</dbReference>
<dbReference type="Pfam" id="PF08206">
    <property type="entry name" value="OB_RNB"/>
    <property type="match status" value="1"/>
</dbReference>
<dbReference type="InterPro" id="IPR040476">
    <property type="entry name" value="CSD2"/>
</dbReference>
<dbReference type="AlphaFoldDB" id="A0A2D0NGM5"/>
<dbReference type="GO" id="GO:0005829">
    <property type="term" value="C:cytosol"/>
    <property type="evidence" value="ECO:0007669"/>
    <property type="project" value="TreeGrafter"/>
</dbReference>
<dbReference type="Pfam" id="PF17876">
    <property type="entry name" value="CSD2"/>
    <property type="match status" value="1"/>
</dbReference>
<feature type="compositionally biased region" description="Low complexity" evidence="9">
    <location>
        <begin position="734"/>
        <end position="743"/>
    </location>
</feature>
<keyword evidence="3 8" id="KW-0963">Cytoplasm</keyword>
<keyword evidence="7 8" id="KW-0694">RNA-binding</keyword>
<evidence type="ECO:0000256" key="9">
    <source>
        <dbReference type="SAM" id="MobiDB-lite"/>
    </source>
</evidence>
<keyword evidence="12" id="KW-1185">Reference proteome</keyword>
<dbReference type="InterPro" id="IPR012340">
    <property type="entry name" value="NA-bd_OB-fold"/>
</dbReference>
<dbReference type="InterPro" id="IPR011805">
    <property type="entry name" value="RNase_R"/>
</dbReference>
<dbReference type="EC" id="3.1.13.1" evidence="8"/>
<dbReference type="InterPro" id="IPR013223">
    <property type="entry name" value="RNase_B_OB_dom"/>
</dbReference>
<dbReference type="PANTHER" id="PTHR23355:SF9">
    <property type="entry name" value="DIS3-LIKE EXONUCLEASE 2"/>
    <property type="match status" value="1"/>
</dbReference>
<sequence>MTKKKKKKIKGSKLSSKQLQRELLKFFRYHSKKQFNPRQIIKKLKIENNKDSVQYALDQLVASGSLKVVGEYRYKVDAASLPASDNAKSDRNTYQGKVDMTRKGDAYILVEGLSDDVHVSEKYMNGALHGDTVSIRTWRPRGRKKLEGEVLEVVERAQSAFLGTLQRFSRHAVVVTDSVVPLEIRVATKDLMDAQHDDKVIVAITEWEHSRYKQPVGEITAVLGAAGSHDIEMKSILINNGFDLEFPAAVKEETKHLLTHIPEAEIELRRDIREITTFTIDPDNAKDFDDALSIRYLEDGRLEVGVHIADVSYYVRPGTALDQEAFERSTSVYLVDRVLPMLPEKLSNELCSLRPNEDSLTFSAIFVFDEKDRVVERWFGRTIIHSDRRFTYDEVQDILDAGKGEYAQELKVLNRVAKKLRKQRFRKGSINFETDEVKFRLAEDGTPLEVYVKERKDAHLLIEDFMLLANREVATYIDQKGKDTEIPFVYRVHDEPDPDRVEDLVAFARDMGYNMNIKSPKDVAKAYNALGKAAEKNPALKLLEPIAIRTMAKAIYTTDNIGHYGLGFDNYTHFTSPIRRYSDVLVHRILERNLGEGNFFRVKKDKLELRCKHISSMERNAQTAERESIKYKQVEFMEKHIGDVFAGLVSGIAEFGVFVELIDSRCEGMIPYELMDQPYEVDSSRLSIKGRHNGRVIKRGDQLDVQIVKTDLQRRRIDMALVEDGEVMTSEDSGGNARSNGRQQNRRRSSGNNNRSRSGNGKRKGGGGGRSSRKR</sequence>
<dbReference type="GO" id="GO:0006402">
    <property type="term" value="P:mRNA catabolic process"/>
    <property type="evidence" value="ECO:0007669"/>
    <property type="project" value="TreeGrafter"/>
</dbReference>
<accession>A0A2D0NGM5</accession>
<evidence type="ECO:0000313" key="11">
    <source>
        <dbReference type="EMBL" id="PHN07652.1"/>
    </source>
</evidence>
<protein>
    <recommendedName>
        <fullName evidence="8">Ribonuclease R</fullName>
        <shortName evidence="8">RNase R</shortName>
        <ecNumber evidence="8">3.1.13.1</ecNumber>
    </recommendedName>
</protein>
<dbReference type="EMBL" id="PDUD01000009">
    <property type="protein sequence ID" value="PHN07652.1"/>
    <property type="molecule type" value="Genomic_DNA"/>
</dbReference>
<dbReference type="PROSITE" id="PS01175">
    <property type="entry name" value="RIBONUCLEASE_II"/>
    <property type="match status" value="1"/>
</dbReference>
<comment type="function">
    <text evidence="8">3'-5' exoribonuclease that releases 5'-nucleoside monophosphates and is involved in maturation of structured RNAs.</text>
</comment>
<evidence type="ECO:0000256" key="3">
    <source>
        <dbReference type="ARBA" id="ARBA00022490"/>
    </source>
</evidence>
<dbReference type="InterPro" id="IPR004476">
    <property type="entry name" value="RNase_II/RNase_R"/>
</dbReference>
<evidence type="ECO:0000313" key="12">
    <source>
        <dbReference type="Proteomes" id="UP000223913"/>
    </source>
</evidence>
<reference evidence="11 12" key="1">
    <citation type="submission" date="2017-10" db="EMBL/GenBank/DDBJ databases">
        <title>The draft genome sequence of Lewinella nigricans NBRC 102662.</title>
        <authorList>
            <person name="Wang K."/>
        </authorList>
    </citation>
    <scope>NUCLEOTIDE SEQUENCE [LARGE SCALE GENOMIC DNA]</scope>
    <source>
        <strain evidence="11 12">NBRC 102662</strain>
    </source>
</reference>
<evidence type="ECO:0000256" key="8">
    <source>
        <dbReference type="HAMAP-Rule" id="MF_01895"/>
    </source>
</evidence>
<evidence type="ECO:0000256" key="2">
    <source>
        <dbReference type="ARBA" id="ARBA00004496"/>
    </source>
</evidence>
<comment type="catalytic activity">
    <reaction evidence="1 8">
        <text>Exonucleolytic cleavage in the 3'- to 5'-direction to yield nucleoside 5'-phosphates.</text>
        <dbReference type="EC" id="3.1.13.1"/>
    </reaction>
</comment>
<feature type="region of interest" description="Disordered" evidence="9">
    <location>
        <begin position="726"/>
        <end position="775"/>
    </location>
</feature>
<keyword evidence="4 8" id="KW-0540">Nuclease</keyword>
<dbReference type="PANTHER" id="PTHR23355">
    <property type="entry name" value="RIBONUCLEASE"/>
    <property type="match status" value="1"/>
</dbReference>
<dbReference type="Proteomes" id="UP000223913">
    <property type="component" value="Unassembled WGS sequence"/>
</dbReference>
<evidence type="ECO:0000259" key="10">
    <source>
        <dbReference type="PROSITE" id="PS50126"/>
    </source>
</evidence>
<name>A0A2D0NGM5_FLAN2</name>
<feature type="compositionally biased region" description="Basic residues" evidence="9">
    <location>
        <begin position="760"/>
        <end position="775"/>
    </location>
</feature>
<evidence type="ECO:0000256" key="7">
    <source>
        <dbReference type="ARBA" id="ARBA00022884"/>
    </source>
</evidence>
<dbReference type="SUPFAM" id="SSF50249">
    <property type="entry name" value="Nucleic acid-binding proteins"/>
    <property type="match status" value="4"/>
</dbReference>
<evidence type="ECO:0000256" key="6">
    <source>
        <dbReference type="ARBA" id="ARBA00022839"/>
    </source>
</evidence>
<dbReference type="Pfam" id="PF00773">
    <property type="entry name" value="RNB"/>
    <property type="match status" value="1"/>
</dbReference>
<organism evidence="11 12">
    <name type="scientific">Flavilitoribacter nigricans (strain ATCC 23147 / DSM 23189 / NBRC 102662 / NCIMB 1420 / SS-2)</name>
    <name type="common">Lewinella nigricans</name>
    <dbReference type="NCBI Taxonomy" id="1122177"/>
    <lineage>
        <taxon>Bacteria</taxon>
        <taxon>Pseudomonadati</taxon>
        <taxon>Bacteroidota</taxon>
        <taxon>Saprospiria</taxon>
        <taxon>Saprospirales</taxon>
        <taxon>Lewinellaceae</taxon>
        <taxon>Flavilitoribacter</taxon>
    </lineage>
</organism>
<dbReference type="InterPro" id="IPR001900">
    <property type="entry name" value="RNase_II/R"/>
</dbReference>
<comment type="caution">
    <text evidence="11">The sequence shown here is derived from an EMBL/GenBank/DDBJ whole genome shotgun (WGS) entry which is preliminary data.</text>
</comment>
<evidence type="ECO:0000256" key="1">
    <source>
        <dbReference type="ARBA" id="ARBA00001849"/>
    </source>
</evidence>
<dbReference type="NCBIfam" id="TIGR00358">
    <property type="entry name" value="3_prime_RNase"/>
    <property type="match status" value="1"/>
</dbReference>
<dbReference type="GO" id="GO:0008859">
    <property type="term" value="F:exoribonuclease II activity"/>
    <property type="evidence" value="ECO:0007669"/>
    <property type="project" value="UniProtKB-UniRule"/>
</dbReference>
<dbReference type="HAMAP" id="MF_01895">
    <property type="entry name" value="RNase_R"/>
    <property type="match status" value="1"/>
</dbReference>
<keyword evidence="6 8" id="KW-0269">Exonuclease</keyword>
<dbReference type="GO" id="GO:0003723">
    <property type="term" value="F:RNA binding"/>
    <property type="evidence" value="ECO:0007669"/>
    <property type="project" value="UniProtKB-UniRule"/>
</dbReference>
<keyword evidence="5 8" id="KW-0378">Hydrolase</keyword>
<evidence type="ECO:0000256" key="5">
    <source>
        <dbReference type="ARBA" id="ARBA00022801"/>
    </source>
</evidence>
<feature type="domain" description="S1 motif" evidence="10">
    <location>
        <begin position="642"/>
        <end position="722"/>
    </location>
</feature>
<dbReference type="OrthoDB" id="9764149at2"/>
<dbReference type="InterPro" id="IPR050180">
    <property type="entry name" value="RNR_Ribonuclease"/>
</dbReference>
<comment type="similarity">
    <text evidence="8">Belongs to the RNR ribonuclease family. RNase R subfamily.</text>
</comment>
<dbReference type="InterPro" id="IPR022966">
    <property type="entry name" value="RNase_II/R_CS"/>
</dbReference>
<dbReference type="PROSITE" id="PS50126">
    <property type="entry name" value="S1"/>
    <property type="match status" value="1"/>
</dbReference>